<sequence>MNRRQIVWRARGLGWGRRLAVFAALLVIEADLAHRIDLIDTPTLLVALGAALLATLAALLATLVAWRDIWRDGASGFGHSLLTGVLALVVLAPFVAAGVGLRLAPPGAIATTDPGDPPPLAGRPVAADGRAVIAPDAAISGRRYPMSSVELFAAARAAALELGWTILSEDEPGAEGDAGGFAAETRTLLLAVPADVTVRIRPAPGGARADLTTAFRIGTVDGGLGQRRIDDFFAALGEGLRRPAEQ</sequence>
<dbReference type="AlphaFoldDB" id="A0A931I0J6"/>
<gene>
    <name evidence="2" type="ORF">I5731_04740</name>
</gene>
<keyword evidence="1" id="KW-0812">Transmembrane</keyword>
<accession>A0A931I0J6</accession>
<name>A0A931I0J6_9HYPH</name>
<keyword evidence="1" id="KW-0472">Membrane</keyword>
<proteinExistence type="predicted"/>
<evidence type="ECO:0000256" key="1">
    <source>
        <dbReference type="SAM" id="Phobius"/>
    </source>
</evidence>
<comment type="caution">
    <text evidence="2">The sequence shown here is derived from an EMBL/GenBank/DDBJ whole genome shotgun (WGS) entry which is preliminary data.</text>
</comment>
<dbReference type="Pfam" id="PF07386">
    <property type="entry name" value="DUF1499"/>
    <property type="match status" value="1"/>
</dbReference>
<dbReference type="InterPro" id="IPR010865">
    <property type="entry name" value="DUF1499"/>
</dbReference>
<dbReference type="EMBL" id="JADZLT010000041">
    <property type="protein sequence ID" value="MBH0237119.1"/>
    <property type="molecule type" value="Genomic_DNA"/>
</dbReference>
<protein>
    <submittedName>
        <fullName evidence="2">DUF1499 domain-containing protein</fullName>
    </submittedName>
</protein>
<keyword evidence="3" id="KW-1185">Reference proteome</keyword>
<organism evidence="2 3">
    <name type="scientific">Methylobrevis albus</name>
    <dbReference type="NCBI Taxonomy" id="2793297"/>
    <lineage>
        <taxon>Bacteria</taxon>
        <taxon>Pseudomonadati</taxon>
        <taxon>Pseudomonadota</taxon>
        <taxon>Alphaproteobacteria</taxon>
        <taxon>Hyphomicrobiales</taxon>
        <taxon>Pleomorphomonadaceae</taxon>
        <taxon>Methylobrevis</taxon>
    </lineage>
</organism>
<feature type="transmembrane region" description="Helical" evidence="1">
    <location>
        <begin position="78"/>
        <end position="101"/>
    </location>
</feature>
<keyword evidence="1" id="KW-1133">Transmembrane helix</keyword>
<feature type="transmembrane region" description="Helical" evidence="1">
    <location>
        <begin position="45"/>
        <end position="66"/>
    </location>
</feature>
<evidence type="ECO:0000313" key="3">
    <source>
        <dbReference type="Proteomes" id="UP000631694"/>
    </source>
</evidence>
<reference evidence="2" key="1">
    <citation type="submission" date="2020-12" db="EMBL/GenBank/DDBJ databases">
        <title>Methylobrevis albus sp. nov., isolated from fresh water lack sediment.</title>
        <authorList>
            <person name="Zou Q."/>
        </authorList>
    </citation>
    <scope>NUCLEOTIDE SEQUENCE</scope>
    <source>
        <strain evidence="2">L22</strain>
    </source>
</reference>
<dbReference type="Proteomes" id="UP000631694">
    <property type="component" value="Unassembled WGS sequence"/>
</dbReference>
<evidence type="ECO:0000313" key="2">
    <source>
        <dbReference type="EMBL" id="MBH0237119.1"/>
    </source>
</evidence>